<protein>
    <submittedName>
        <fullName evidence="14">Nuclear receptor domain-containing protein</fullName>
    </submittedName>
</protein>
<reference evidence="14" key="1">
    <citation type="submission" date="2022-11" db="UniProtKB">
        <authorList>
            <consortium name="WormBaseParasite"/>
        </authorList>
    </citation>
    <scope>IDENTIFICATION</scope>
</reference>
<feature type="domain" description="Nuclear receptor" evidence="12">
    <location>
        <begin position="15"/>
        <end position="90"/>
    </location>
</feature>
<evidence type="ECO:0000256" key="4">
    <source>
        <dbReference type="ARBA" id="ARBA00022771"/>
    </source>
</evidence>
<evidence type="ECO:0000256" key="11">
    <source>
        <dbReference type="SAM" id="MobiDB-lite"/>
    </source>
</evidence>
<feature type="compositionally biased region" description="Polar residues" evidence="11">
    <location>
        <begin position="97"/>
        <end position="109"/>
    </location>
</feature>
<keyword evidence="3" id="KW-0479">Metal-binding</keyword>
<dbReference type="GO" id="GO:0003700">
    <property type="term" value="F:DNA-binding transcription factor activity"/>
    <property type="evidence" value="ECO:0007669"/>
    <property type="project" value="InterPro"/>
</dbReference>
<dbReference type="Gene3D" id="3.30.50.10">
    <property type="entry name" value="Erythroid Transcription Factor GATA-1, subunit A"/>
    <property type="match status" value="1"/>
</dbReference>
<keyword evidence="6" id="KW-0805">Transcription regulation</keyword>
<dbReference type="InterPro" id="IPR001628">
    <property type="entry name" value="Znf_hrmn_rcpt"/>
</dbReference>
<evidence type="ECO:0000259" key="12">
    <source>
        <dbReference type="PROSITE" id="PS51030"/>
    </source>
</evidence>
<comment type="subcellular location">
    <subcellularLocation>
        <location evidence="1">Nucleus</location>
    </subcellularLocation>
</comment>
<evidence type="ECO:0000256" key="5">
    <source>
        <dbReference type="ARBA" id="ARBA00022833"/>
    </source>
</evidence>
<dbReference type="PRINTS" id="PR00047">
    <property type="entry name" value="STROIDFINGER"/>
</dbReference>
<proteinExistence type="inferred from homology"/>
<dbReference type="SUPFAM" id="SSF57716">
    <property type="entry name" value="Glucocorticoid receptor-like (DNA-binding domain)"/>
    <property type="match status" value="1"/>
</dbReference>
<dbReference type="WBParaSite" id="PDA_v2.g19974.t1">
    <property type="protein sequence ID" value="PDA_v2.g19974.t1"/>
    <property type="gene ID" value="PDA_v2.g19974"/>
</dbReference>
<keyword evidence="13" id="KW-1185">Reference proteome</keyword>
<dbReference type="SMART" id="SM00399">
    <property type="entry name" value="ZnF_C4"/>
    <property type="match status" value="1"/>
</dbReference>
<evidence type="ECO:0000256" key="3">
    <source>
        <dbReference type="ARBA" id="ARBA00022723"/>
    </source>
</evidence>
<dbReference type="Pfam" id="PF00105">
    <property type="entry name" value="zf-C4"/>
    <property type="match status" value="1"/>
</dbReference>
<dbReference type="PANTHER" id="PTHR47630">
    <property type="entry name" value="NUCLEAR HORMONE RECEPTOR FAMILY-RELATED-RELATED"/>
    <property type="match status" value="1"/>
</dbReference>
<sequence length="151" mass="17205">MTNSTVFNRNISSSVLCCLVCGDPNSGKHYNARACFGCKSFFRRSIWENRKYNCQKNNECKIVKAYLNRCRACRLTKCLAVGLDPNAVQSEREKRTTPTTPKSCQSRKSLSFSISPDPYLHEIPSLIIETPTTNFNPENQTDLINKKFKLL</sequence>
<keyword evidence="9" id="KW-0675">Receptor</keyword>
<feature type="region of interest" description="Disordered" evidence="11">
    <location>
        <begin position="89"/>
        <end position="109"/>
    </location>
</feature>
<evidence type="ECO:0000256" key="10">
    <source>
        <dbReference type="ARBA" id="ARBA00023242"/>
    </source>
</evidence>
<dbReference type="InterPro" id="IPR013088">
    <property type="entry name" value="Znf_NHR/GATA"/>
</dbReference>
<keyword evidence="8" id="KW-0804">Transcription</keyword>
<keyword evidence="4" id="KW-0863">Zinc-finger</keyword>
<evidence type="ECO:0000256" key="1">
    <source>
        <dbReference type="ARBA" id="ARBA00004123"/>
    </source>
</evidence>
<accession>A0A914PYM5</accession>
<evidence type="ECO:0000256" key="2">
    <source>
        <dbReference type="ARBA" id="ARBA00005993"/>
    </source>
</evidence>
<dbReference type="GO" id="GO:0005634">
    <property type="term" value="C:nucleus"/>
    <property type="evidence" value="ECO:0007669"/>
    <property type="project" value="UniProtKB-SubCell"/>
</dbReference>
<comment type="similarity">
    <text evidence="2">Belongs to the nuclear hormone receptor family.</text>
</comment>
<dbReference type="CDD" id="cd06960">
    <property type="entry name" value="NR_DBD_HNF4A"/>
    <property type="match status" value="1"/>
</dbReference>
<keyword evidence="10" id="KW-0539">Nucleus</keyword>
<dbReference type="GO" id="GO:0000978">
    <property type="term" value="F:RNA polymerase II cis-regulatory region sequence-specific DNA binding"/>
    <property type="evidence" value="ECO:0007669"/>
    <property type="project" value="InterPro"/>
</dbReference>
<keyword evidence="7" id="KW-0238">DNA-binding</keyword>
<organism evidence="13 14">
    <name type="scientific">Panagrolaimus davidi</name>
    <dbReference type="NCBI Taxonomy" id="227884"/>
    <lineage>
        <taxon>Eukaryota</taxon>
        <taxon>Metazoa</taxon>
        <taxon>Ecdysozoa</taxon>
        <taxon>Nematoda</taxon>
        <taxon>Chromadorea</taxon>
        <taxon>Rhabditida</taxon>
        <taxon>Tylenchina</taxon>
        <taxon>Panagrolaimomorpha</taxon>
        <taxon>Panagrolaimoidea</taxon>
        <taxon>Panagrolaimidae</taxon>
        <taxon>Panagrolaimus</taxon>
    </lineage>
</organism>
<dbReference type="GO" id="GO:0008270">
    <property type="term" value="F:zinc ion binding"/>
    <property type="evidence" value="ECO:0007669"/>
    <property type="project" value="UniProtKB-KW"/>
</dbReference>
<dbReference type="InterPro" id="IPR052499">
    <property type="entry name" value="C.elegans_NHRs"/>
</dbReference>
<dbReference type="PROSITE" id="PS00031">
    <property type="entry name" value="NUCLEAR_REC_DBD_1"/>
    <property type="match status" value="1"/>
</dbReference>
<evidence type="ECO:0000313" key="14">
    <source>
        <dbReference type="WBParaSite" id="PDA_v2.g19974.t1"/>
    </source>
</evidence>
<evidence type="ECO:0000256" key="9">
    <source>
        <dbReference type="ARBA" id="ARBA00023170"/>
    </source>
</evidence>
<evidence type="ECO:0000256" key="8">
    <source>
        <dbReference type="ARBA" id="ARBA00023163"/>
    </source>
</evidence>
<dbReference type="PROSITE" id="PS51030">
    <property type="entry name" value="NUCLEAR_REC_DBD_2"/>
    <property type="match status" value="1"/>
</dbReference>
<dbReference type="Proteomes" id="UP000887578">
    <property type="component" value="Unplaced"/>
</dbReference>
<name>A0A914PYM5_9BILA</name>
<keyword evidence="5" id="KW-0862">Zinc</keyword>
<evidence type="ECO:0000256" key="6">
    <source>
        <dbReference type="ARBA" id="ARBA00023015"/>
    </source>
</evidence>
<evidence type="ECO:0000313" key="13">
    <source>
        <dbReference type="Proteomes" id="UP000887578"/>
    </source>
</evidence>
<dbReference type="FunFam" id="3.30.50.10:FF:000030">
    <property type="entry name" value="Nuclear Hormone Receptor family"/>
    <property type="match status" value="1"/>
</dbReference>
<dbReference type="InterPro" id="IPR049636">
    <property type="entry name" value="HNF4-like_DBD"/>
</dbReference>
<evidence type="ECO:0000256" key="7">
    <source>
        <dbReference type="ARBA" id="ARBA00023125"/>
    </source>
</evidence>
<dbReference type="AlphaFoldDB" id="A0A914PYM5"/>